<comment type="caution">
    <text evidence="1">The sequence shown here is derived from an EMBL/GenBank/DDBJ whole genome shotgun (WGS) entry which is preliminary data.</text>
</comment>
<dbReference type="RefSeq" id="WP_242162888.1">
    <property type="nucleotide sequence ID" value="NZ_JAJMLW010000001.1"/>
</dbReference>
<name>A0ABS9WF32_9ACTN</name>
<dbReference type="EMBL" id="JAJMLW010000001">
    <property type="protein sequence ID" value="MCI2241082.1"/>
    <property type="molecule type" value="Genomic_DNA"/>
</dbReference>
<organism evidence="1 2">
    <name type="scientific">Adlercreutzia faecimuris</name>
    <dbReference type="NCBI Taxonomy" id="2897341"/>
    <lineage>
        <taxon>Bacteria</taxon>
        <taxon>Bacillati</taxon>
        <taxon>Actinomycetota</taxon>
        <taxon>Coriobacteriia</taxon>
        <taxon>Eggerthellales</taxon>
        <taxon>Eggerthellaceae</taxon>
        <taxon>Adlercreutzia</taxon>
    </lineage>
</organism>
<evidence type="ECO:0000313" key="2">
    <source>
        <dbReference type="Proteomes" id="UP001430755"/>
    </source>
</evidence>
<dbReference type="InterPro" id="IPR009241">
    <property type="entry name" value="HigB-like"/>
</dbReference>
<evidence type="ECO:0000313" key="1">
    <source>
        <dbReference type="EMBL" id="MCI2241082.1"/>
    </source>
</evidence>
<proteinExistence type="predicted"/>
<sequence length="117" mass="13824">MAAFEIVYYQKTNGREPAKEFLDSLPDPLRAKGFRDVNLLRERGPELRGPVSKHLTDGLFELRIQTAGDSTRVFYFFFSEGKIILTNGFVKKSQKTPPRELRRALRYKRDWERRQCR</sequence>
<gene>
    <name evidence="1" type="ORF">LPT13_01785</name>
</gene>
<dbReference type="Pfam" id="PF05973">
    <property type="entry name" value="Gp49"/>
    <property type="match status" value="1"/>
</dbReference>
<protein>
    <submittedName>
        <fullName evidence="1">Type II toxin-antitoxin system RelE/ParE family toxin</fullName>
    </submittedName>
</protein>
<dbReference type="Proteomes" id="UP001430755">
    <property type="component" value="Unassembled WGS sequence"/>
</dbReference>
<keyword evidence="2" id="KW-1185">Reference proteome</keyword>
<reference evidence="1" key="1">
    <citation type="submission" date="2021-11" db="EMBL/GenBank/DDBJ databases">
        <title>A Novel Adlercreutzia Species, isolated from a Allomyrina dichotoma larva feces.</title>
        <authorList>
            <person name="Suh M.K."/>
        </authorList>
    </citation>
    <scope>NUCLEOTIDE SEQUENCE</scope>
    <source>
        <strain evidence="1">JBNU-10</strain>
    </source>
</reference>
<accession>A0ABS9WF32</accession>